<protein>
    <recommendedName>
        <fullName evidence="3">SnoaL-like domain-containing protein</fullName>
    </recommendedName>
</protein>
<reference evidence="1 2" key="1">
    <citation type="submission" date="2024-01" db="EMBL/GenBank/DDBJ databases">
        <authorList>
            <person name="Allen C."/>
            <person name="Tagirdzhanova G."/>
        </authorList>
    </citation>
    <scope>NUCLEOTIDE SEQUENCE [LARGE SCALE GENOMIC DNA]</scope>
</reference>
<keyword evidence="2" id="KW-1185">Reference proteome</keyword>
<accession>A0ABP0BZP5</accession>
<sequence length="155" mass="16852">MSYVTQNTVWLADDQILPPAVRQILARFYELADDRSPDAGPRMAAEVFSTDAVLFGAGSDPQGTAGATAISKSRDHAWNVVDRRRHTIERVFGSADGREVMLIGSLDTTLKNGRSLVVPFTAHVNVVRQDGDTPRIQMMHVYADSAPLTTALKAA</sequence>
<evidence type="ECO:0000313" key="1">
    <source>
        <dbReference type="EMBL" id="CAK7225222.1"/>
    </source>
</evidence>
<dbReference type="EMBL" id="CAWUHD010000059">
    <property type="protein sequence ID" value="CAK7225222.1"/>
    <property type="molecule type" value="Genomic_DNA"/>
</dbReference>
<organism evidence="1 2">
    <name type="scientific">Sporothrix eucalyptigena</name>
    <dbReference type="NCBI Taxonomy" id="1812306"/>
    <lineage>
        <taxon>Eukaryota</taxon>
        <taxon>Fungi</taxon>
        <taxon>Dikarya</taxon>
        <taxon>Ascomycota</taxon>
        <taxon>Pezizomycotina</taxon>
        <taxon>Sordariomycetes</taxon>
        <taxon>Sordariomycetidae</taxon>
        <taxon>Ophiostomatales</taxon>
        <taxon>Ophiostomataceae</taxon>
        <taxon>Sporothrix</taxon>
    </lineage>
</organism>
<evidence type="ECO:0008006" key="3">
    <source>
        <dbReference type="Google" id="ProtNLM"/>
    </source>
</evidence>
<name>A0ABP0BZP5_9PEZI</name>
<dbReference type="InterPro" id="IPR032710">
    <property type="entry name" value="NTF2-like_dom_sf"/>
</dbReference>
<dbReference type="Gene3D" id="3.10.450.50">
    <property type="match status" value="1"/>
</dbReference>
<gene>
    <name evidence="1" type="ORF">SEUCBS140593_005829</name>
</gene>
<comment type="caution">
    <text evidence="1">The sequence shown here is derived from an EMBL/GenBank/DDBJ whole genome shotgun (WGS) entry which is preliminary data.</text>
</comment>
<dbReference type="Proteomes" id="UP001642482">
    <property type="component" value="Unassembled WGS sequence"/>
</dbReference>
<proteinExistence type="predicted"/>
<evidence type="ECO:0000313" key="2">
    <source>
        <dbReference type="Proteomes" id="UP001642482"/>
    </source>
</evidence>
<dbReference type="SUPFAM" id="SSF54427">
    <property type="entry name" value="NTF2-like"/>
    <property type="match status" value="1"/>
</dbReference>